<protein>
    <submittedName>
        <fullName evidence="2">Peptidase S1 domain-containing protein</fullName>
    </submittedName>
</protein>
<name>A0AC34G6S2_9BILA</name>
<evidence type="ECO:0000313" key="1">
    <source>
        <dbReference type="Proteomes" id="UP000887579"/>
    </source>
</evidence>
<dbReference type="Proteomes" id="UP000887579">
    <property type="component" value="Unplaced"/>
</dbReference>
<sequence>MKTFAFLFVACIFGIIFEGGKAQECGIGSAGALFANYFKDIFETERIIGGQALKDGAFPWIVYISIIHDGGKTGGCTGTVISPNYILTAKHCTAFESLESIEIFYGSSNRRRMVSQKFSAAFNSPGLDDVGEDIALIKLQTPIVYSENVNPICLSRNLRPKIGDKTIVAGFGYVFNEVLNGAKEGDEVEETGMNVNTPDELNAVKVDIVEDNICTCHCNVPEEIAVGIQSDKEICAGGLQEGTMEGDSGGPLMILDKNSNLWYQVGVTARGQAYATNNTKQIVDH</sequence>
<organism evidence="1 2">
    <name type="scientific">Panagrolaimus sp. ES5</name>
    <dbReference type="NCBI Taxonomy" id="591445"/>
    <lineage>
        <taxon>Eukaryota</taxon>
        <taxon>Metazoa</taxon>
        <taxon>Ecdysozoa</taxon>
        <taxon>Nematoda</taxon>
        <taxon>Chromadorea</taxon>
        <taxon>Rhabditida</taxon>
        <taxon>Tylenchina</taxon>
        <taxon>Panagrolaimomorpha</taxon>
        <taxon>Panagrolaimoidea</taxon>
        <taxon>Panagrolaimidae</taxon>
        <taxon>Panagrolaimus</taxon>
    </lineage>
</organism>
<reference evidence="2" key="1">
    <citation type="submission" date="2022-11" db="UniProtKB">
        <authorList>
            <consortium name="WormBaseParasite"/>
        </authorList>
    </citation>
    <scope>IDENTIFICATION</scope>
</reference>
<proteinExistence type="predicted"/>
<accession>A0AC34G6S2</accession>
<dbReference type="WBParaSite" id="ES5_v2.g25125.t1">
    <property type="protein sequence ID" value="ES5_v2.g25125.t1"/>
    <property type="gene ID" value="ES5_v2.g25125"/>
</dbReference>
<evidence type="ECO:0000313" key="2">
    <source>
        <dbReference type="WBParaSite" id="ES5_v2.g25125.t1"/>
    </source>
</evidence>